<dbReference type="Proteomes" id="UP000297245">
    <property type="component" value="Unassembled WGS sequence"/>
</dbReference>
<feature type="compositionally biased region" description="Low complexity" evidence="1">
    <location>
        <begin position="20"/>
        <end position="39"/>
    </location>
</feature>
<feature type="compositionally biased region" description="Basic residues" evidence="1">
    <location>
        <begin position="51"/>
        <end position="65"/>
    </location>
</feature>
<name>A0A4V4HCW1_DENBC</name>
<keyword evidence="4" id="KW-1185">Reference proteome</keyword>
<evidence type="ECO:0000313" key="3">
    <source>
        <dbReference type="EMBL" id="THU84885.1"/>
    </source>
</evidence>
<dbReference type="OrthoDB" id="3267748at2759"/>
<sequence length="225" mass="26451">MSKPVKHVDPNSYLGRAIFGSSKSSTPGSDDPDSSSSSDESNKSDRTSGSSRRRSRRHKHKKSRKDNREKLKPVPPTEYDGTPDARVLHRFCQESRDYLEAGKVKKYRQVFTISRFLKGTAWEFYLNTVARDVYSWDLEKFWVELLNYCFPTNYMAKLRKDLDRCYQNSRTVKTYVHELNELYDLVGQADVRTRVTRLWKGFRESIRSELYRAGLHPEISFWDEV</sequence>
<dbReference type="Pfam" id="PF03732">
    <property type="entry name" value="Retrotrans_gag"/>
    <property type="match status" value="1"/>
</dbReference>
<proteinExistence type="predicted"/>
<evidence type="ECO:0000313" key="4">
    <source>
        <dbReference type="Proteomes" id="UP000297245"/>
    </source>
</evidence>
<feature type="region of interest" description="Disordered" evidence="1">
    <location>
        <begin position="1"/>
        <end position="82"/>
    </location>
</feature>
<organism evidence="3 4">
    <name type="scientific">Dendrothele bispora (strain CBS 962.96)</name>
    <dbReference type="NCBI Taxonomy" id="1314807"/>
    <lineage>
        <taxon>Eukaryota</taxon>
        <taxon>Fungi</taxon>
        <taxon>Dikarya</taxon>
        <taxon>Basidiomycota</taxon>
        <taxon>Agaricomycotina</taxon>
        <taxon>Agaricomycetes</taxon>
        <taxon>Agaricomycetidae</taxon>
        <taxon>Agaricales</taxon>
        <taxon>Agaricales incertae sedis</taxon>
        <taxon>Dendrothele</taxon>
    </lineage>
</organism>
<evidence type="ECO:0000259" key="2">
    <source>
        <dbReference type="Pfam" id="PF03732"/>
    </source>
</evidence>
<evidence type="ECO:0000256" key="1">
    <source>
        <dbReference type="SAM" id="MobiDB-lite"/>
    </source>
</evidence>
<reference evidence="3 4" key="1">
    <citation type="journal article" date="2019" name="Nat. Ecol. Evol.">
        <title>Megaphylogeny resolves global patterns of mushroom evolution.</title>
        <authorList>
            <person name="Varga T."/>
            <person name="Krizsan K."/>
            <person name="Foldi C."/>
            <person name="Dima B."/>
            <person name="Sanchez-Garcia M."/>
            <person name="Sanchez-Ramirez S."/>
            <person name="Szollosi G.J."/>
            <person name="Szarkandi J.G."/>
            <person name="Papp V."/>
            <person name="Albert L."/>
            <person name="Andreopoulos W."/>
            <person name="Angelini C."/>
            <person name="Antonin V."/>
            <person name="Barry K.W."/>
            <person name="Bougher N.L."/>
            <person name="Buchanan P."/>
            <person name="Buyck B."/>
            <person name="Bense V."/>
            <person name="Catcheside P."/>
            <person name="Chovatia M."/>
            <person name="Cooper J."/>
            <person name="Damon W."/>
            <person name="Desjardin D."/>
            <person name="Finy P."/>
            <person name="Geml J."/>
            <person name="Haridas S."/>
            <person name="Hughes K."/>
            <person name="Justo A."/>
            <person name="Karasinski D."/>
            <person name="Kautmanova I."/>
            <person name="Kiss B."/>
            <person name="Kocsube S."/>
            <person name="Kotiranta H."/>
            <person name="LaButti K.M."/>
            <person name="Lechner B.E."/>
            <person name="Liimatainen K."/>
            <person name="Lipzen A."/>
            <person name="Lukacs Z."/>
            <person name="Mihaltcheva S."/>
            <person name="Morgado L.N."/>
            <person name="Niskanen T."/>
            <person name="Noordeloos M.E."/>
            <person name="Ohm R.A."/>
            <person name="Ortiz-Santana B."/>
            <person name="Ovrebo C."/>
            <person name="Racz N."/>
            <person name="Riley R."/>
            <person name="Savchenko A."/>
            <person name="Shiryaev A."/>
            <person name="Soop K."/>
            <person name="Spirin V."/>
            <person name="Szebenyi C."/>
            <person name="Tomsovsky M."/>
            <person name="Tulloss R.E."/>
            <person name="Uehling J."/>
            <person name="Grigoriev I.V."/>
            <person name="Vagvolgyi C."/>
            <person name="Papp T."/>
            <person name="Martin F.M."/>
            <person name="Miettinen O."/>
            <person name="Hibbett D.S."/>
            <person name="Nagy L.G."/>
        </authorList>
    </citation>
    <scope>NUCLEOTIDE SEQUENCE [LARGE SCALE GENOMIC DNA]</scope>
    <source>
        <strain evidence="3 4">CBS 962.96</strain>
    </source>
</reference>
<gene>
    <name evidence="3" type="ORF">K435DRAFT_686654</name>
</gene>
<feature type="non-terminal residue" evidence="3">
    <location>
        <position position="225"/>
    </location>
</feature>
<protein>
    <recommendedName>
        <fullName evidence="2">Retrotransposon gag domain-containing protein</fullName>
    </recommendedName>
</protein>
<dbReference type="EMBL" id="ML179575">
    <property type="protein sequence ID" value="THU84885.1"/>
    <property type="molecule type" value="Genomic_DNA"/>
</dbReference>
<dbReference type="AlphaFoldDB" id="A0A4V4HCW1"/>
<feature type="domain" description="Retrotransposon gag" evidence="2">
    <location>
        <begin position="115"/>
        <end position="202"/>
    </location>
</feature>
<accession>A0A4V4HCW1</accession>
<dbReference type="InterPro" id="IPR005162">
    <property type="entry name" value="Retrotrans_gag_dom"/>
</dbReference>